<dbReference type="InterPro" id="IPR032675">
    <property type="entry name" value="LRR_dom_sf"/>
</dbReference>
<dbReference type="STRING" id="30069.A0A182Y901"/>
<dbReference type="OrthoDB" id="266138at2759"/>
<dbReference type="GO" id="GO:0005930">
    <property type="term" value="C:axoneme"/>
    <property type="evidence" value="ECO:0007669"/>
    <property type="project" value="UniProtKB-SubCell"/>
</dbReference>
<dbReference type="GO" id="GO:0043014">
    <property type="term" value="F:alpha-tubulin binding"/>
    <property type="evidence" value="ECO:0007669"/>
    <property type="project" value="TreeGrafter"/>
</dbReference>
<comment type="subcellular location">
    <subcellularLocation>
        <location evidence="1">Cytoplasm</location>
        <location evidence="1">Cytoskeleton</location>
        <location evidence="1">Cilium axoneme</location>
    </subcellularLocation>
</comment>
<evidence type="ECO:0000256" key="3">
    <source>
        <dbReference type="ARBA" id="ARBA00022614"/>
    </source>
</evidence>
<evidence type="ECO:0000256" key="10">
    <source>
        <dbReference type="ARBA" id="ARBA00049659"/>
    </source>
</evidence>
<evidence type="ECO:0000256" key="4">
    <source>
        <dbReference type="ARBA" id="ARBA00022701"/>
    </source>
</evidence>
<comment type="similarity">
    <text evidence="10">Belongs to the dynein light chain LC1-type family.</text>
</comment>
<keyword evidence="2" id="KW-0963">Cytoplasm</keyword>
<dbReference type="RefSeq" id="XP_035892071.1">
    <property type="nucleotide sequence ID" value="XM_036036178.1"/>
</dbReference>
<reference evidence="12" key="2">
    <citation type="submission" date="2020-05" db="UniProtKB">
        <authorList>
            <consortium name="EnsemblMetazoa"/>
        </authorList>
    </citation>
    <scope>IDENTIFICATION</scope>
    <source>
        <strain evidence="12">Indian</strain>
    </source>
</reference>
<evidence type="ECO:0000256" key="1">
    <source>
        <dbReference type="ARBA" id="ARBA00004430"/>
    </source>
</evidence>
<dbReference type="InterPro" id="IPR001611">
    <property type="entry name" value="Leu-rich_rpt"/>
</dbReference>
<dbReference type="GeneID" id="118503196"/>
<evidence type="ECO:0000256" key="5">
    <source>
        <dbReference type="ARBA" id="ARBA00022737"/>
    </source>
</evidence>
<dbReference type="CTD" id="35962"/>
<dbReference type="VEuPathDB" id="VectorBase:ASTEI20_039467"/>
<dbReference type="FunFam" id="3.80.10.10:FF:000049">
    <property type="entry name" value="Dynein light chain 1"/>
    <property type="match status" value="1"/>
</dbReference>
<keyword evidence="9" id="KW-0966">Cell projection</keyword>
<keyword evidence="5" id="KW-0677">Repeat</keyword>
<reference evidence="13" key="1">
    <citation type="journal article" date="2014" name="Genome Biol.">
        <title>Genome analysis of a major urban malaria vector mosquito, Anopheles stephensi.</title>
        <authorList>
            <person name="Jiang X."/>
            <person name="Peery A."/>
            <person name="Hall A.B."/>
            <person name="Sharma A."/>
            <person name="Chen X.G."/>
            <person name="Waterhouse R.M."/>
            <person name="Komissarov A."/>
            <person name="Riehle M.M."/>
            <person name="Shouche Y."/>
            <person name="Sharakhova M.V."/>
            <person name="Lawson D."/>
            <person name="Pakpour N."/>
            <person name="Arensburger P."/>
            <person name="Davidson V.L."/>
            <person name="Eiglmeier K."/>
            <person name="Emrich S."/>
            <person name="George P."/>
            <person name="Kennedy R.C."/>
            <person name="Mane S.P."/>
            <person name="Maslen G."/>
            <person name="Oringanje C."/>
            <person name="Qi Y."/>
            <person name="Settlage R."/>
            <person name="Tojo M."/>
            <person name="Tubio J.M."/>
            <person name="Unger M.F."/>
            <person name="Wang B."/>
            <person name="Vernick K.D."/>
            <person name="Ribeiro J.M."/>
            <person name="James A.A."/>
            <person name="Michel K."/>
            <person name="Riehle M.A."/>
            <person name="Luckhart S."/>
            <person name="Sharakhov I.V."/>
            <person name="Tu Z."/>
        </authorList>
    </citation>
    <scope>NUCLEOTIDE SEQUENCE [LARGE SCALE GENOMIC DNA]</scope>
    <source>
        <strain evidence="13">Indian</strain>
    </source>
</reference>
<evidence type="ECO:0000256" key="9">
    <source>
        <dbReference type="ARBA" id="ARBA00023273"/>
    </source>
</evidence>
<dbReference type="GO" id="GO:0030286">
    <property type="term" value="C:dynein complex"/>
    <property type="evidence" value="ECO:0007669"/>
    <property type="project" value="UniProtKB-KW"/>
</dbReference>
<dbReference type="PANTHER" id="PTHR15454:SF73">
    <property type="entry name" value="DYNEIN AXONEMAL LIGHT CHAIN 1"/>
    <property type="match status" value="1"/>
</dbReference>
<keyword evidence="7" id="KW-0505">Motor protein</keyword>
<dbReference type="Gene3D" id="3.80.10.10">
    <property type="entry name" value="Ribonuclease Inhibitor"/>
    <property type="match status" value="1"/>
</dbReference>
<accession>A0A182Y901</accession>
<dbReference type="PANTHER" id="PTHR15454">
    <property type="entry name" value="NISCHARIN RELATED"/>
    <property type="match status" value="1"/>
</dbReference>
<evidence type="ECO:0000256" key="8">
    <source>
        <dbReference type="ARBA" id="ARBA00023212"/>
    </source>
</evidence>
<dbReference type="VEuPathDB" id="VectorBase:ASTEI04937"/>
<evidence type="ECO:0000256" key="2">
    <source>
        <dbReference type="ARBA" id="ARBA00022490"/>
    </source>
</evidence>
<organism evidence="12 13">
    <name type="scientific">Anopheles stephensi</name>
    <name type="common">Indo-Pakistan malaria mosquito</name>
    <dbReference type="NCBI Taxonomy" id="30069"/>
    <lineage>
        <taxon>Eukaryota</taxon>
        <taxon>Metazoa</taxon>
        <taxon>Ecdysozoa</taxon>
        <taxon>Arthropoda</taxon>
        <taxon>Hexapoda</taxon>
        <taxon>Insecta</taxon>
        <taxon>Pterygota</taxon>
        <taxon>Neoptera</taxon>
        <taxon>Endopterygota</taxon>
        <taxon>Diptera</taxon>
        <taxon>Nematocera</taxon>
        <taxon>Culicoidea</taxon>
        <taxon>Culicidae</taxon>
        <taxon>Anophelinae</taxon>
        <taxon>Anopheles</taxon>
    </lineage>
</organism>
<dbReference type="VEuPathDB" id="VectorBase:ASTE003929"/>
<evidence type="ECO:0000256" key="7">
    <source>
        <dbReference type="ARBA" id="ARBA00023175"/>
    </source>
</evidence>
<keyword evidence="6" id="KW-0243">Dynein</keyword>
<keyword evidence="8" id="KW-0206">Cytoskeleton</keyword>
<proteinExistence type="inferred from homology"/>
<dbReference type="InterPro" id="IPR025875">
    <property type="entry name" value="Leu-rich_rpt_4"/>
</dbReference>
<dbReference type="EnsemblMetazoa" id="ASTEI04937-RA">
    <property type="protein sequence ID" value="ASTEI04937-PA"/>
    <property type="gene ID" value="ASTEI04937"/>
</dbReference>
<protein>
    <recommendedName>
        <fullName evidence="11">Dynein axonemal light chain 1</fullName>
    </recommendedName>
</protein>
<dbReference type="OMA" id="ESIWRAE"/>
<keyword evidence="4" id="KW-0493">Microtubule</keyword>
<evidence type="ECO:0000256" key="11">
    <source>
        <dbReference type="ARBA" id="ARBA00049760"/>
    </source>
</evidence>
<dbReference type="GO" id="GO:0036158">
    <property type="term" value="P:outer dynein arm assembly"/>
    <property type="evidence" value="ECO:0007669"/>
    <property type="project" value="TreeGrafter"/>
</dbReference>
<evidence type="ECO:0000313" key="12">
    <source>
        <dbReference type="EnsemblMetazoa" id="ASTEI04937-PA"/>
    </source>
</evidence>
<dbReference type="AlphaFoldDB" id="A0A182Y901"/>
<dbReference type="Pfam" id="PF12799">
    <property type="entry name" value="LRR_4"/>
    <property type="match status" value="2"/>
</dbReference>
<dbReference type="PROSITE" id="PS51450">
    <property type="entry name" value="LRR"/>
    <property type="match status" value="2"/>
</dbReference>
<keyword evidence="3" id="KW-0433">Leucine-rich repeat</keyword>
<dbReference type="KEGG" id="aste:118503196"/>
<dbReference type="SUPFAM" id="SSF52058">
    <property type="entry name" value="L domain-like"/>
    <property type="match status" value="1"/>
</dbReference>
<dbReference type="SMART" id="SM00365">
    <property type="entry name" value="LRR_SD22"/>
    <property type="match status" value="4"/>
</dbReference>
<keyword evidence="13" id="KW-1185">Reference proteome</keyword>
<evidence type="ECO:0000313" key="13">
    <source>
        <dbReference type="Proteomes" id="UP000076408"/>
    </source>
</evidence>
<dbReference type="GO" id="GO:0005874">
    <property type="term" value="C:microtubule"/>
    <property type="evidence" value="ECO:0007669"/>
    <property type="project" value="UniProtKB-KW"/>
</dbReference>
<sequence>MAIAKATTIKEALKRLEDRTKTNSCDEKEIDLCFQWPPIEKMDTTFSTLTACQKLSLSTNMIDKIYGLSGMKNLRVLSLGRNYIKAISGLEGVSDTLEELWISYNLIEKLKGISVLKKLKVLYMSNNLVKDWVEFNRLADLPMLEDLLFAGNPLVESMEESIWRAEASKRLLPLKKLDGETVIREDADSQNQQGAGQAEK</sequence>
<name>A0A182Y901_ANOST</name>
<evidence type="ECO:0000256" key="6">
    <source>
        <dbReference type="ARBA" id="ARBA00023017"/>
    </source>
</evidence>
<dbReference type="GO" id="GO:0045504">
    <property type="term" value="F:dynein heavy chain binding"/>
    <property type="evidence" value="ECO:0007669"/>
    <property type="project" value="TreeGrafter"/>
</dbReference>
<dbReference type="Proteomes" id="UP000076408">
    <property type="component" value="Unassembled WGS sequence"/>
</dbReference>